<dbReference type="InterPro" id="IPR017850">
    <property type="entry name" value="Alkaline_phosphatase_core_sf"/>
</dbReference>
<reference evidence="1 2" key="1">
    <citation type="submission" date="2020-07" db="EMBL/GenBank/DDBJ databases">
        <authorList>
            <person name="Feng X."/>
        </authorList>
    </citation>
    <scope>NUCLEOTIDE SEQUENCE [LARGE SCALE GENOMIC DNA]</scope>
    <source>
        <strain evidence="1 2">JCM31066</strain>
    </source>
</reference>
<evidence type="ECO:0000313" key="2">
    <source>
        <dbReference type="Proteomes" id="UP000546464"/>
    </source>
</evidence>
<dbReference type="Proteomes" id="UP000546464">
    <property type="component" value="Unassembled WGS sequence"/>
</dbReference>
<dbReference type="EMBL" id="JACHVB010000052">
    <property type="protein sequence ID" value="MBC2595692.1"/>
    <property type="molecule type" value="Genomic_DNA"/>
</dbReference>
<evidence type="ECO:0008006" key="3">
    <source>
        <dbReference type="Google" id="ProtNLM"/>
    </source>
</evidence>
<dbReference type="Gene3D" id="1.25.40.10">
    <property type="entry name" value="Tetratricopeptide repeat domain"/>
    <property type="match status" value="2"/>
</dbReference>
<accession>A0A842HH00</accession>
<name>A0A842HH00_9BACT</name>
<protein>
    <recommendedName>
        <fullName evidence="3">Tetratricopeptide repeat protein</fullName>
    </recommendedName>
</protein>
<keyword evidence="2" id="KW-1185">Reference proteome</keyword>
<dbReference type="InterPro" id="IPR011990">
    <property type="entry name" value="TPR-like_helical_dom_sf"/>
</dbReference>
<dbReference type="Gene3D" id="3.40.720.10">
    <property type="entry name" value="Alkaline Phosphatase, subunit A"/>
    <property type="match status" value="1"/>
</dbReference>
<dbReference type="AlphaFoldDB" id="A0A842HH00"/>
<evidence type="ECO:0000313" key="1">
    <source>
        <dbReference type="EMBL" id="MBC2595692.1"/>
    </source>
</evidence>
<comment type="caution">
    <text evidence="1">The sequence shown here is derived from an EMBL/GenBank/DDBJ whole genome shotgun (WGS) entry which is preliminary data.</text>
</comment>
<organism evidence="1 2">
    <name type="scientific">Ruficoccus amylovorans</name>
    <dbReference type="NCBI Taxonomy" id="1804625"/>
    <lineage>
        <taxon>Bacteria</taxon>
        <taxon>Pseudomonadati</taxon>
        <taxon>Verrucomicrobiota</taxon>
        <taxon>Opitutia</taxon>
        <taxon>Puniceicoccales</taxon>
        <taxon>Cerasicoccaceae</taxon>
        <taxon>Ruficoccus</taxon>
    </lineage>
</organism>
<dbReference type="SUPFAM" id="SSF48452">
    <property type="entry name" value="TPR-like"/>
    <property type="match status" value="1"/>
</dbReference>
<sequence length="949" mass="105475">MAAPVKTVLLFWEGADWPLLSSGIADGRLPVMQAFSKRGAMGNVVSLPPFSPSMLYASAVTGQRAWRHGVWGEPAVGENTPLPSSKNGAPQTPTLWDILSAEGRPTLVVGGPDGSTARVVEGVYVGRSFFQGDQADVQPAGLAGELQGLRVSVESLDPKIMRLLCPRLDARIAAEDPLARILAGCLADLYSIHNVAVSLMETEPWELAVVYFPFLENILRHFAPYSAGENSTAPRAAVERYADVVEGACRLQDLLLADLLHTVGADVRTILVSTRGRPVLDSAGANAHPLRPAGFGLFAASGPGLREGVQLGTLSLLDIAPTVLHSLGLPASADQDGHVLTELFAGSEPSPSIPSWSKRMSGGQVPSASSLPSLPQDVPYCFNLGVDLYEAGRHQQALPFLEHALWQHPESTRYAFWLACCQARLGLGRLAEETVEVLRDHERDEEPRTCWRRALIAGLMRRHEELLGLIPIPQQAGLLPPILVSSLARALRATDRWDEAAELLSGELMVRPANDVWLGLARCYLHFHRYEDAEEASRHVLAGNPRLGHAHLLLARSLHGQQRSEECWSALVEAHRLAPAWPEVRTAVEQLHPRRVDELVWPDSVAPEEDEHTLREASAARLRASERERLKPEYIPVIPRQGQRVQGMVPDLTERIENLLHGEEVIYRSPSLHEWKRLQAMLQAPGQLEPGWRPRVWEATGSPGRFIAAASWKCVEGKTSAWLLLRFTPRYLEKKQAVALLQPLVAEMDAAGIKEIIATAPEAASWEGVFRYYAESVEHWTDEDWLGDCVHLRERLRRYDPVVKVATDKGWRVRPLRPDDWQRVEEWGLRAQYFNRGHFDAMRRHYRPELSGVAENAEGIGGLLVATQQARTATLEFITGHPGHPERWPLATTLLLRRLVAVDQPLVPFDQFTLTTNLHRGRAMHTLSRRLGLRRTREHHHYQVSLALS</sequence>
<proteinExistence type="predicted"/>
<gene>
    <name evidence="1" type="ORF">H5P28_15595</name>
</gene>
<dbReference type="RefSeq" id="WP_185676630.1">
    <property type="nucleotide sequence ID" value="NZ_JACHVB010000052.1"/>
</dbReference>
<dbReference type="SUPFAM" id="SSF53649">
    <property type="entry name" value="Alkaline phosphatase-like"/>
    <property type="match status" value="1"/>
</dbReference>